<keyword evidence="1" id="KW-0812">Transmembrane</keyword>
<evidence type="ECO:0000256" key="1">
    <source>
        <dbReference type="SAM" id="Phobius"/>
    </source>
</evidence>
<accession>A0A1L7AN77</accession>
<keyword evidence="1" id="KW-1133">Transmembrane helix</keyword>
<feature type="transmembrane region" description="Helical" evidence="1">
    <location>
        <begin position="38"/>
        <end position="58"/>
    </location>
</feature>
<evidence type="ECO:0000313" key="2">
    <source>
        <dbReference type="EMBL" id="APT60144.1"/>
    </source>
</evidence>
<dbReference type="KEGG" id="rgi:RGI145_22575"/>
<proteinExistence type="predicted"/>
<evidence type="ECO:0000313" key="3">
    <source>
        <dbReference type="Proteomes" id="UP000185494"/>
    </source>
</evidence>
<dbReference type="AlphaFoldDB" id="A0A1L7AN77"/>
<organism evidence="2 3">
    <name type="scientific">Roseomonas gilardii</name>
    <dbReference type="NCBI Taxonomy" id="257708"/>
    <lineage>
        <taxon>Bacteria</taxon>
        <taxon>Pseudomonadati</taxon>
        <taxon>Pseudomonadota</taxon>
        <taxon>Alphaproteobacteria</taxon>
        <taxon>Acetobacterales</taxon>
        <taxon>Roseomonadaceae</taxon>
        <taxon>Roseomonas</taxon>
    </lineage>
</organism>
<keyword evidence="1" id="KW-0472">Membrane</keyword>
<dbReference type="EMBL" id="CP015585">
    <property type="protein sequence ID" value="APT60144.1"/>
    <property type="molecule type" value="Genomic_DNA"/>
</dbReference>
<keyword evidence="2" id="KW-0614">Plasmid</keyword>
<sequence length="118" mass="13376">MADARGYLDPVATAFQLGITEFELERRWKERRRQTARVAWGCFAAGWIALLMWVWQMVAMPAGGGGRFSAAVQFLPFCAAFFVLAFRNAWANWQLRTRRLAPAGAYLRTAEGFWPRGG</sequence>
<reference evidence="2 3" key="1">
    <citation type="submission" date="2016-05" db="EMBL/GenBank/DDBJ databases">
        <title>Complete Genome and Methylome Analysis of Psychrotrophic Bacterial Isolates from Antarctic Lake Untersee.</title>
        <authorList>
            <person name="Fomenkov A."/>
            <person name="Akimov V.N."/>
            <person name="Vasilyeva L.V."/>
            <person name="Andersen D."/>
            <person name="Vincze T."/>
            <person name="Roberts R.J."/>
        </authorList>
    </citation>
    <scope>NUCLEOTIDE SEQUENCE [LARGE SCALE GENOMIC DNA]</scope>
    <source>
        <strain evidence="2 3">U14-5</strain>
        <plasmid evidence="3">Plasmid 1</plasmid>
    </source>
</reference>
<dbReference type="Proteomes" id="UP000185494">
    <property type="component" value="Chromosome 1"/>
</dbReference>
<feature type="transmembrane region" description="Helical" evidence="1">
    <location>
        <begin position="70"/>
        <end position="90"/>
    </location>
</feature>
<evidence type="ECO:0008006" key="4">
    <source>
        <dbReference type="Google" id="ProtNLM"/>
    </source>
</evidence>
<protein>
    <recommendedName>
        <fullName evidence="4">2TM domain-containing protein</fullName>
    </recommendedName>
</protein>
<name>A0A1L7AN77_9PROT</name>
<dbReference type="RefSeq" id="WP_075800849.1">
    <property type="nucleotide sequence ID" value="NZ_CP015585.1"/>
</dbReference>
<gene>
    <name evidence="2" type="ORF">RGI145_22575</name>
</gene>
<geneLocation type="plasmid" evidence="2 3">
    <name>1</name>
</geneLocation>